<keyword evidence="4" id="KW-1185">Reference proteome</keyword>
<dbReference type="Proteomes" id="UP001501444">
    <property type="component" value="Unassembled WGS sequence"/>
</dbReference>
<evidence type="ECO:0000313" key="4">
    <source>
        <dbReference type="Proteomes" id="UP001501444"/>
    </source>
</evidence>
<feature type="compositionally biased region" description="Basic and acidic residues" evidence="1">
    <location>
        <begin position="24"/>
        <end position="38"/>
    </location>
</feature>
<gene>
    <name evidence="3" type="ORF">GCM10010170_025890</name>
</gene>
<evidence type="ECO:0000256" key="1">
    <source>
        <dbReference type="SAM" id="MobiDB-lite"/>
    </source>
</evidence>
<organism evidence="3 4">
    <name type="scientific">Dactylosporangium salmoneum</name>
    <dbReference type="NCBI Taxonomy" id="53361"/>
    <lineage>
        <taxon>Bacteria</taxon>
        <taxon>Bacillati</taxon>
        <taxon>Actinomycetota</taxon>
        <taxon>Actinomycetes</taxon>
        <taxon>Micromonosporales</taxon>
        <taxon>Micromonosporaceae</taxon>
        <taxon>Dactylosporangium</taxon>
    </lineage>
</organism>
<name>A0ABN3G141_9ACTN</name>
<accession>A0ABN3G141</accession>
<evidence type="ECO:0000313" key="3">
    <source>
        <dbReference type="EMBL" id="GAA2342033.1"/>
    </source>
</evidence>
<comment type="caution">
    <text evidence="3">The sequence shown here is derived from an EMBL/GenBank/DDBJ whole genome shotgun (WGS) entry which is preliminary data.</text>
</comment>
<dbReference type="InterPro" id="IPR007278">
    <property type="entry name" value="DUF397"/>
</dbReference>
<feature type="domain" description="DUF397" evidence="2">
    <location>
        <begin position="8"/>
        <end position="59"/>
    </location>
</feature>
<dbReference type="Pfam" id="PF04149">
    <property type="entry name" value="DUF397"/>
    <property type="match status" value="1"/>
</dbReference>
<dbReference type="EMBL" id="BAAARV010000021">
    <property type="protein sequence ID" value="GAA2342033.1"/>
    <property type="molecule type" value="Genomic_DNA"/>
</dbReference>
<feature type="region of interest" description="Disordered" evidence="1">
    <location>
        <begin position="1"/>
        <end position="44"/>
    </location>
</feature>
<dbReference type="RefSeq" id="WP_344612557.1">
    <property type="nucleotide sequence ID" value="NZ_BAAARV010000021.1"/>
</dbReference>
<evidence type="ECO:0000259" key="2">
    <source>
        <dbReference type="Pfam" id="PF04149"/>
    </source>
</evidence>
<sequence length="65" mass="7255">MTTPAYTGWRKSPRSDDGNCVEVGHSDRGSIGVRDSKDPGGPVLDFDQDSWMAFTRHVRAGRFDR</sequence>
<protein>
    <recommendedName>
        <fullName evidence="2">DUF397 domain-containing protein</fullName>
    </recommendedName>
</protein>
<reference evidence="3 4" key="1">
    <citation type="journal article" date="2019" name="Int. J. Syst. Evol. Microbiol.">
        <title>The Global Catalogue of Microorganisms (GCM) 10K type strain sequencing project: providing services to taxonomists for standard genome sequencing and annotation.</title>
        <authorList>
            <consortium name="The Broad Institute Genomics Platform"/>
            <consortium name="The Broad Institute Genome Sequencing Center for Infectious Disease"/>
            <person name="Wu L."/>
            <person name="Ma J."/>
        </authorList>
    </citation>
    <scope>NUCLEOTIDE SEQUENCE [LARGE SCALE GENOMIC DNA]</scope>
    <source>
        <strain evidence="3 4">JCM 3272</strain>
    </source>
</reference>
<proteinExistence type="predicted"/>